<evidence type="ECO:0000259" key="6">
    <source>
        <dbReference type="Pfam" id="PF21389"/>
    </source>
</evidence>
<dbReference type="KEGG" id="spu:576767"/>
<accession>A0A7M7HL28</accession>
<evidence type="ECO:0000256" key="3">
    <source>
        <dbReference type="ARBA" id="ARBA00022490"/>
    </source>
</evidence>
<keyword evidence="3" id="KW-0963">Cytoplasm</keyword>
<evidence type="ECO:0000313" key="8">
    <source>
        <dbReference type="Proteomes" id="UP000007110"/>
    </source>
</evidence>
<evidence type="ECO:0000256" key="2">
    <source>
        <dbReference type="ARBA" id="ARBA00006827"/>
    </source>
</evidence>
<dbReference type="Proteomes" id="UP000007110">
    <property type="component" value="Unassembled WGS sequence"/>
</dbReference>
<reference evidence="7" key="2">
    <citation type="submission" date="2021-01" db="UniProtKB">
        <authorList>
            <consortium name="EnsemblMetazoa"/>
        </authorList>
    </citation>
    <scope>IDENTIFICATION</scope>
</reference>
<dbReference type="GO" id="GO:1902532">
    <property type="term" value="P:negative regulation of intracellular signal transduction"/>
    <property type="evidence" value="ECO:0007669"/>
    <property type="project" value="UniProtKB-ARBA"/>
</dbReference>
<feature type="domain" description="CASTOR ACT" evidence="4">
    <location>
        <begin position="92"/>
        <end position="136"/>
    </location>
</feature>
<dbReference type="RefSeq" id="XP_011667115.1">
    <property type="nucleotide sequence ID" value="XM_011668813.2"/>
</dbReference>
<dbReference type="InterPro" id="IPR051719">
    <property type="entry name" value="CASTOR_mTORC1"/>
</dbReference>
<dbReference type="InterPro" id="IPR049479">
    <property type="entry name" value="CASTOR1_ACT-like"/>
</dbReference>
<dbReference type="FunFam" id="3.30.2130.10:FF:000003">
    <property type="entry name" value="Cytosolic arginine sensor for mTORC1 subunit 1"/>
    <property type="match status" value="1"/>
</dbReference>
<evidence type="ECO:0000313" key="7">
    <source>
        <dbReference type="EnsemblMetazoa" id="XP_011667115"/>
    </source>
</evidence>
<dbReference type="RefSeq" id="XP_011667114.1">
    <property type="nucleotide sequence ID" value="XM_011668812.2"/>
</dbReference>
<dbReference type="GO" id="GO:1902531">
    <property type="term" value="P:regulation of intracellular signal transduction"/>
    <property type="evidence" value="ECO:0000318"/>
    <property type="project" value="GO_Central"/>
</dbReference>
<dbReference type="RefSeq" id="XP_011667116.1">
    <property type="nucleotide sequence ID" value="XM_011668814.2"/>
</dbReference>
<dbReference type="SUPFAM" id="SSF55021">
    <property type="entry name" value="ACT-like"/>
    <property type="match status" value="2"/>
</dbReference>
<reference evidence="8" key="1">
    <citation type="submission" date="2015-02" db="EMBL/GenBank/DDBJ databases">
        <title>Genome sequencing for Strongylocentrotus purpuratus.</title>
        <authorList>
            <person name="Murali S."/>
            <person name="Liu Y."/>
            <person name="Vee V."/>
            <person name="English A."/>
            <person name="Wang M."/>
            <person name="Skinner E."/>
            <person name="Han Y."/>
            <person name="Muzny D.M."/>
            <person name="Worley K.C."/>
            <person name="Gibbs R.A."/>
        </authorList>
    </citation>
    <scope>NUCLEOTIDE SEQUENCE</scope>
</reference>
<evidence type="ECO:0008006" key="9">
    <source>
        <dbReference type="Google" id="ProtNLM"/>
    </source>
</evidence>
<dbReference type="EnsemblMetazoa" id="XM_011668814">
    <property type="protein sequence ID" value="XP_011667116"/>
    <property type="gene ID" value="LOC576767"/>
</dbReference>
<dbReference type="OrthoDB" id="58529at2759"/>
<dbReference type="GeneID" id="576767"/>
<dbReference type="InParanoid" id="A0A7M7HL28"/>
<dbReference type="RefSeq" id="XP_011667118.1">
    <property type="nucleotide sequence ID" value="XM_011668816.2"/>
</dbReference>
<dbReference type="PANTHER" id="PTHR31131">
    <property type="entry name" value="CHROMOSOME 1, WHOLE GENOME SHOTGUN SEQUENCE"/>
    <property type="match status" value="1"/>
</dbReference>
<protein>
    <recommendedName>
        <fullName evidence="9">Cytosolic arginine sensor for mTORC1 subunit 1</fullName>
    </recommendedName>
</protein>
<sequence length="340" mass="38224">MELHILEHRLRVATVKRSDLLPFIGSLIKLALLHETSKSKFFSFTHTSRDFTIILDEEGFKALPDQAEKMGMVIQSSAWLVLEATAGNDDAGMTTVTRNIIVPLADRGLSIFCLSTCQTDYVLVREEDLPSVTQCLAPQFCVFREIEGNSEPVTIDRSQNGVHEAEAKRAIMYPLHFPTNNFLVTSLQPDMIPKITSSLLQVLFYPETCDPIETETSSQKEQFVSYSLIDDRISLVLDVDLLDRFPDNCICVDSAKERWRMVNTGVQNTGFEECGIVAQIAEPLASENIPIFYLSTFLTDHTLVPETEWNRTLTVLSHREECQDQDDGVIVEPNISTSVS</sequence>
<dbReference type="OMA" id="HFTHPLI"/>
<comment type="similarity">
    <text evidence="2">Belongs to the GATS family.</text>
</comment>
<dbReference type="Pfam" id="PF21389">
    <property type="entry name" value="CASTOR1_ACT-like"/>
    <property type="match status" value="1"/>
</dbReference>
<dbReference type="InterPro" id="IPR040778">
    <property type="entry name" value="CASTOR1_N"/>
</dbReference>
<evidence type="ECO:0000259" key="4">
    <source>
        <dbReference type="Pfam" id="PF13840"/>
    </source>
</evidence>
<dbReference type="FunFam" id="3.30.2130.10:FF:000004">
    <property type="entry name" value="Cytosolic arginine sensor for mTORC1 subunit 1"/>
    <property type="match status" value="1"/>
</dbReference>
<dbReference type="EnsemblMetazoa" id="XM_011668813">
    <property type="protein sequence ID" value="XP_011667115"/>
    <property type="gene ID" value="LOC576767"/>
</dbReference>
<dbReference type="EnsemblMetazoa" id="XM_011668812">
    <property type="protein sequence ID" value="XP_011667114"/>
    <property type="gene ID" value="LOC576767"/>
</dbReference>
<comment type="subcellular location">
    <subcellularLocation>
        <location evidence="1">Cytoplasm</location>
        <location evidence="1">Cytosol</location>
    </subcellularLocation>
</comment>
<dbReference type="EnsemblMetazoa" id="XM_011668816">
    <property type="protein sequence ID" value="XP_011667118"/>
    <property type="gene ID" value="LOC576767"/>
</dbReference>
<organism evidence="7 8">
    <name type="scientific">Strongylocentrotus purpuratus</name>
    <name type="common">Purple sea urchin</name>
    <dbReference type="NCBI Taxonomy" id="7668"/>
    <lineage>
        <taxon>Eukaryota</taxon>
        <taxon>Metazoa</taxon>
        <taxon>Echinodermata</taxon>
        <taxon>Eleutherozoa</taxon>
        <taxon>Echinozoa</taxon>
        <taxon>Echinoidea</taxon>
        <taxon>Euechinoidea</taxon>
        <taxon>Echinacea</taxon>
        <taxon>Camarodonta</taxon>
        <taxon>Echinidea</taxon>
        <taxon>Strongylocentrotidae</taxon>
        <taxon>Strongylocentrotus</taxon>
    </lineage>
</organism>
<dbReference type="Pfam" id="PF18700">
    <property type="entry name" value="Castor1_N"/>
    <property type="match status" value="1"/>
</dbReference>
<proteinExistence type="inferred from homology"/>
<evidence type="ECO:0000259" key="5">
    <source>
        <dbReference type="Pfam" id="PF18700"/>
    </source>
</evidence>
<dbReference type="GO" id="GO:0005829">
    <property type="term" value="C:cytosol"/>
    <property type="evidence" value="ECO:0000318"/>
    <property type="project" value="GO_Central"/>
</dbReference>
<dbReference type="InterPro" id="IPR045865">
    <property type="entry name" value="ACT-like_dom_sf"/>
</dbReference>
<dbReference type="Pfam" id="PF13840">
    <property type="entry name" value="ACT_7"/>
    <property type="match status" value="2"/>
</dbReference>
<dbReference type="Gene3D" id="3.30.2130.10">
    <property type="entry name" value="VC0802-like"/>
    <property type="match status" value="2"/>
</dbReference>
<dbReference type="InterPro" id="IPR026249">
    <property type="entry name" value="CASTOR_fam"/>
</dbReference>
<feature type="domain" description="CASTOR ACT" evidence="4">
    <location>
        <begin position="255"/>
        <end position="317"/>
    </location>
</feature>
<dbReference type="PANTHER" id="PTHR31131:SF6">
    <property type="entry name" value="CASTOR ACT DOMAIN-CONTAINING PROTEIN"/>
    <property type="match status" value="1"/>
</dbReference>
<evidence type="ECO:0000256" key="1">
    <source>
        <dbReference type="ARBA" id="ARBA00004514"/>
    </source>
</evidence>
<dbReference type="PRINTS" id="PR02078">
    <property type="entry name" value="GATSLIKEFMLY"/>
</dbReference>
<feature type="domain" description="Cytosolic arginine sensor for mTORC1 subunit 1/2 ACT-like" evidence="6">
    <location>
        <begin position="173"/>
        <end position="253"/>
    </location>
</feature>
<dbReference type="GO" id="GO:1903577">
    <property type="term" value="P:cellular response to L-arginine"/>
    <property type="evidence" value="ECO:0000318"/>
    <property type="project" value="GO_Central"/>
</dbReference>
<name>A0A7M7HL28_STRPU</name>
<dbReference type="AlphaFoldDB" id="A0A7M7HL28"/>
<keyword evidence="8" id="KW-1185">Reference proteome</keyword>
<feature type="domain" description="CASTOR1 N-terminal" evidence="5">
    <location>
        <begin position="9"/>
        <end position="68"/>
    </location>
</feature>
<dbReference type="GO" id="GO:0042802">
    <property type="term" value="F:identical protein binding"/>
    <property type="evidence" value="ECO:0007669"/>
    <property type="project" value="UniProtKB-ARBA"/>
</dbReference>
<dbReference type="FunCoup" id="A0A7M7HL28">
    <property type="interactions" value="218"/>
</dbReference>
<dbReference type="InterPro" id="IPR027795">
    <property type="entry name" value="CASTOR_ACT_dom"/>
</dbReference>